<evidence type="ECO:0000256" key="1">
    <source>
        <dbReference type="ARBA" id="ARBA00010954"/>
    </source>
</evidence>
<dbReference type="AlphaFoldDB" id="A0A2R5G1C0"/>
<feature type="region of interest" description="Disordered" evidence="3">
    <location>
        <begin position="78"/>
        <end position="101"/>
    </location>
</feature>
<accession>A0A2R5G1C0</accession>
<dbReference type="GO" id="GO:0007165">
    <property type="term" value="P:signal transduction"/>
    <property type="evidence" value="ECO:0007669"/>
    <property type="project" value="TreeGrafter"/>
</dbReference>
<dbReference type="Proteomes" id="UP000241890">
    <property type="component" value="Unassembled WGS sequence"/>
</dbReference>
<comment type="caution">
    <text evidence="4">The sequence shown here is derived from an EMBL/GenBank/DDBJ whole genome shotgun (WGS) entry which is preliminary data.</text>
</comment>
<evidence type="ECO:0000313" key="5">
    <source>
        <dbReference type="Proteomes" id="UP000241890"/>
    </source>
</evidence>
<dbReference type="InterPro" id="IPR008862">
    <property type="entry name" value="Tcp11"/>
</dbReference>
<keyword evidence="5" id="KW-1185">Reference proteome</keyword>
<dbReference type="InParanoid" id="A0A2R5G1C0"/>
<feature type="compositionally biased region" description="Basic and acidic residues" evidence="3">
    <location>
        <begin position="158"/>
        <end position="168"/>
    </location>
</feature>
<keyword evidence="2" id="KW-0175">Coiled coil</keyword>
<evidence type="ECO:0000313" key="4">
    <source>
        <dbReference type="EMBL" id="GBG24792.1"/>
    </source>
</evidence>
<feature type="compositionally biased region" description="Low complexity" evidence="3">
    <location>
        <begin position="171"/>
        <end position="189"/>
    </location>
</feature>
<proteinExistence type="inferred from homology"/>
<dbReference type="OrthoDB" id="276323at2759"/>
<dbReference type="EMBL" id="BEYU01000008">
    <property type="protein sequence ID" value="GBG24792.1"/>
    <property type="molecule type" value="Genomic_DNA"/>
</dbReference>
<protein>
    <submittedName>
        <fullName evidence="4">Uncharacterized protein</fullName>
    </submittedName>
</protein>
<sequence>MAKRGELRVEVEVATREAEASVVELVEEIGRGPGQPRSWAVVPPFAGSQTSATSPKATKTATQMPMSPVRMRLEKRCRSPAAGRNASVKAKAMRSPEAKKRRDEILIAQVRENSRKVARAKAIARRRSQERERDRRQLAANIEGKLRAAEERRMRILNDIRERARRPDVPASPKSAPASPKYAPSSPGARSLDTDKSVPFLELEARISEAEERRAVEYERKLSQVREHLTRVRETCDRLRMTRRVQAWWRRTKHQRAVLETLISLSAVLDLAAASPSFEQVASHLGQPSVIGSARNFLDALRATAKRSRTSPTSSALAPSSPTTVSAARTFLAVLMIWYHPETVLGPDDGDNIEPTRAQLRKRLRIAAKNFFTVLRGLNATLISRDHTRAARKIVFARHAHLAYMRAFFAWKQVDALCIAEQLLETYVQIKENHLEVRAMLDEQGDNPDPGLLQHFEGTAGQLEQIRTRAKAVLRDKQLYRDWVARIRQRFPAPTSAASASAQQSQAPAAAAAAAAQTSGVPKVPEVPKGVAAAPSNEEMMHRLMVDPDYKLGEEEDASAMHNLAGNADAAAMPKDMLPSIVAEVCSRLAALTPNRADLIRQLEERLDTELLAQQVRENAFNQADLYSLVQFIGERLLALQAPIRQERTESWLMDLHVAAQERRKSWQDLAPRAFDFVLRELAAIETDMANFHLKVLRDNVSHDQGAAYLREHFIGRLRQGEYRKGPLAVGPHRTEAWFASALASVETSAAATTATSTPSSTDASEVVLEGMVSLLTRDDAPQPSDLPETLAEFDFDDICVLRARAEAFARVAVAEMALLGKEKTSADYSRTLQALLLDPPGAKLADVAENVAGLAPEADRDVVRTLLLQSANLERTVTRQLQAILRKLLKDPTHNALQLLKKIALDRHAEAFHDLLVNRAHCIHALHLATHKGLFDEILAKTTAAQAAE</sequence>
<dbReference type="PANTHER" id="PTHR12832">
    <property type="entry name" value="TESTIS-SPECIFIC PROTEIN PBS13 T-COMPLEX 11"/>
    <property type="match status" value="1"/>
</dbReference>
<reference evidence="4 5" key="1">
    <citation type="submission" date="2017-12" db="EMBL/GenBank/DDBJ databases">
        <title>Sequencing, de novo assembly and annotation of complete genome of a new Thraustochytrid species, strain FCC1311.</title>
        <authorList>
            <person name="Sedici K."/>
            <person name="Godart F."/>
            <person name="Aiese Cigliano R."/>
            <person name="Sanseverino W."/>
            <person name="Barakat M."/>
            <person name="Ortet P."/>
            <person name="Marechal E."/>
            <person name="Cagnac O."/>
            <person name="Amato A."/>
        </authorList>
    </citation>
    <scope>NUCLEOTIDE SEQUENCE [LARGE SCALE GENOMIC DNA]</scope>
</reference>
<gene>
    <name evidence="4" type="ORF">FCC1311_010102</name>
</gene>
<evidence type="ECO:0000256" key="2">
    <source>
        <dbReference type="SAM" id="Coils"/>
    </source>
</evidence>
<evidence type="ECO:0000256" key="3">
    <source>
        <dbReference type="SAM" id="MobiDB-lite"/>
    </source>
</evidence>
<organism evidence="4 5">
    <name type="scientific">Hondaea fermentalgiana</name>
    <dbReference type="NCBI Taxonomy" id="2315210"/>
    <lineage>
        <taxon>Eukaryota</taxon>
        <taxon>Sar</taxon>
        <taxon>Stramenopiles</taxon>
        <taxon>Bigyra</taxon>
        <taxon>Labyrinthulomycetes</taxon>
        <taxon>Thraustochytrida</taxon>
        <taxon>Thraustochytriidae</taxon>
        <taxon>Hondaea</taxon>
    </lineage>
</organism>
<comment type="similarity">
    <text evidence="1">Belongs to the TCP11 family.</text>
</comment>
<feature type="coiled-coil region" evidence="2">
    <location>
        <begin position="208"/>
        <end position="235"/>
    </location>
</feature>
<name>A0A2R5G1C0_9STRA</name>
<dbReference type="Pfam" id="PF05794">
    <property type="entry name" value="Tcp11"/>
    <property type="match status" value="1"/>
</dbReference>
<feature type="region of interest" description="Disordered" evidence="3">
    <location>
        <begin position="158"/>
        <end position="195"/>
    </location>
</feature>
<dbReference type="PANTHER" id="PTHR12832:SF11">
    <property type="entry name" value="LD23868P"/>
    <property type="match status" value="1"/>
</dbReference>